<organism evidence="1 2">
    <name type="scientific">Solanum commersonii</name>
    <name type="common">Commerson's wild potato</name>
    <name type="synonym">Commerson's nightshade</name>
    <dbReference type="NCBI Taxonomy" id="4109"/>
    <lineage>
        <taxon>Eukaryota</taxon>
        <taxon>Viridiplantae</taxon>
        <taxon>Streptophyta</taxon>
        <taxon>Embryophyta</taxon>
        <taxon>Tracheophyta</taxon>
        <taxon>Spermatophyta</taxon>
        <taxon>Magnoliopsida</taxon>
        <taxon>eudicotyledons</taxon>
        <taxon>Gunneridae</taxon>
        <taxon>Pentapetalae</taxon>
        <taxon>asterids</taxon>
        <taxon>lamiids</taxon>
        <taxon>Solanales</taxon>
        <taxon>Solanaceae</taxon>
        <taxon>Solanoideae</taxon>
        <taxon>Solaneae</taxon>
        <taxon>Solanum</taxon>
    </lineage>
</organism>
<dbReference type="Proteomes" id="UP000824120">
    <property type="component" value="Chromosome 6"/>
</dbReference>
<keyword evidence="2" id="KW-1185">Reference proteome</keyword>
<dbReference type="EMBL" id="JACXVP010000006">
    <property type="protein sequence ID" value="KAG5598395.1"/>
    <property type="molecule type" value="Genomic_DNA"/>
</dbReference>
<evidence type="ECO:0000313" key="2">
    <source>
        <dbReference type="Proteomes" id="UP000824120"/>
    </source>
</evidence>
<comment type="caution">
    <text evidence="1">The sequence shown here is derived from an EMBL/GenBank/DDBJ whole genome shotgun (WGS) entry which is preliminary data.</text>
</comment>
<name>A0A9J5YCE3_SOLCO</name>
<reference evidence="1 2" key="1">
    <citation type="submission" date="2020-09" db="EMBL/GenBank/DDBJ databases">
        <title>De no assembly of potato wild relative species, Solanum commersonii.</title>
        <authorList>
            <person name="Cho K."/>
        </authorList>
    </citation>
    <scope>NUCLEOTIDE SEQUENCE [LARGE SCALE GENOMIC DNA]</scope>
    <source>
        <strain evidence="1">LZ3.2</strain>
        <tissue evidence="1">Leaf</tissue>
    </source>
</reference>
<protein>
    <submittedName>
        <fullName evidence="1">Uncharacterized protein</fullName>
    </submittedName>
</protein>
<accession>A0A9J5YCE3</accession>
<dbReference type="AlphaFoldDB" id="A0A9J5YCE3"/>
<proteinExistence type="predicted"/>
<gene>
    <name evidence="1" type="ORF">H5410_029765</name>
</gene>
<evidence type="ECO:0000313" key="1">
    <source>
        <dbReference type="EMBL" id="KAG5598395.1"/>
    </source>
</evidence>
<sequence>MMTPLNKRSEMKLRRHEMDRLVYVEKERHNYYNAKQTYQRCLYRSFPSPLFFFGYKRSFFLKPLLESKRKFRENWKLPHRLASTLLEFSISAKISSCLFGFILHKEDDYTASLVVVTELRHINVDDFANEENLMNGWDVTFNCYYINEDVKRL</sequence>